<dbReference type="OrthoDB" id="9807157at2"/>
<name>A0A1G9M657_9SPHI</name>
<dbReference type="STRING" id="990371.SAMN05421813_101248"/>
<gene>
    <name evidence="6" type="ORF">SAMN05421813_101248</name>
</gene>
<comment type="cofactor">
    <cofactor evidence="1">
        <name>pyridoxal 5'-phosphate</name>
        <dbReference type="ChEBI" id="CHEBI:597326"/>
    </cofactor>
</comment>
<comment type="similarity">
    <text evidence="2">Belongs to the class-II pyridoxal-phosphate-dependent aminotransferase family. BioF subfamily.</text>
</comment>
<evidence type="ECO:0000256" key="3">
    <source>
        <dbReference type="ARBA" id="ARBA00022679"/>
    </source>
</evidence>
<dbReference type="Gene3D" id="3.40.640.10">
    <property type="entry name" value="Type I PLP-dependent aspartate aminotransferase-like (Major domain)"/>
    <property type="match status" value="1"/>
</dbReference>
<keyword evidence="4" id="KW-0663">Pyridoxal phosphate</keyword>
<proteinExistence type="inferred from homology"/>
<evidence type="ECO:0000256" key="2">
    <source>
        <dbReference type="ARBA" id="ARBA00010008"/>
    </source>
</evidence>
<dbReference type="PANTHER" id="PTHR13693">
    <property type="entry name" value="CLASS II AMINOTRANSFERASE/8-AMINO-7-OXONONANOATE SYNTHASE"/>
    <property type="match status" value="1"/>
</dbReference>
<dbReference type="PANTHER" id="PTHR13693:SF77">
    <property type="entry name" value="8-AMINO-7-OXONONANOATE SYNTHASE"/>
    <property type="match status" value="1"/>
</dbReference>
<dbReference type="InterPro" id="IPR004839">
    <property type="entry name" value="Aminotransferase_I/II_large"/>
</dbReference>
<organism evidence="6 7">
    <name type="scientific">Daejeonella rubra</name>
    <dbReference type="NCBI Taxonomy" id="990371"/>
    <lineage>
        <taxon>Bacteria</taxon>
        <taxon>Pseudomonadati</taxon>
        <taxon>Bacteroidota</taxon>
        <taxon>Sphingobacteriia</taxon>
        <taxon>Sphingobacteriales</taxon>
        <taxon>Sphingobacteriaceae</taxon>
        <taxon>Daejeonella</taxon>
    </lineage>
</organism>
<dbReference type="Gene3D" id="3.90.1150.10">
    <property type="entry name" value="Aspartate Aminotransferase, domain 1"/>
    <property type="match status" value="1"/>
</dbReference>
<sequence>MEGINKFISESLEYRRSNDSLRTLKPENNLIDFCSNDYLGFAHSMEFRAMFETEMKKYPHYRMGSGGSRLLAGNDRFTENLENEIAKFHKAESSLLFNSGYNANIGLFSCIPQRGDTIISDEYIHASIIDGIRLSHASRFVFRHNDLQNLEQKLKLAKGRIFIVVESIYSMDGDEAPLTEIAKIAKKHDAALIVDEAHAIGIFGNSGRGLVHELGLCDKVFARIITFGKGMGAHGAAVLGSDQLRNYLINFSRSFIFTTASSFLSHLAIKVSYDLLKIRDHQTMIHERIRQFKQNINPVINLLQSRSAIQIILVPGNSQAREAAIKIQQAGFDVRAILSPTVAIGTERLRICLHNHNSMNEINNLCTILNQIL</sequence>
<dbReference type="Proteomes" id="UP000199226">
    <property type="component" value="Unassembled WGS sequence"/>
</dbReference>
<dbReference type="GO" id="GO:0016740">
    <property type="term" value="F:transferase activity"/>
    <property type="evidence" value="ECO:0007669"/>
    <property type="project" value="UniProtKB-KW"/>
</dbReference>
<dbReference type="Pfam" id="PF00155">
    <property type="entry name" value="Aminotran_1_2"/>
    <property type="match status" value="1"/>
</dbReference>
<dbReference type="SUPFAM" id="SSF53383">
    <property type="entry name" value="PLP-dependent transferases"/>
    <property type="match status" value="1"/>
</dbReference>
<reference evidence="7" key="1">
    <citation type="submission" date="2016-10" db="EMBL/GenBank/DDBJ databases">
        <authorList>
            <person name="Varghese N."/>
            <person name="Submissions S."/>
        </authorList>
    </citation>
    <scope>NUCLEOTIDE SEQUENCE [LARGE SCALE GENOMIC DNA]</scope>
    <source>
        <strain evidence="7">DSM 24536</strain>
    </source>
</reference>
<evidence type="ECO:0000256" key="4">
    <source>
        <dbReference type="ARBA" id="ARBA00022898"/>
    </source>
</evidence>
<keyword evidence="7" id="KW-1185">Reference proteome</keyword>
<dbReference type="RefSeq" id="WP_090698097.1">
    <property type="nucleotide sequence ID" value="NZ_FNHH01000001.1"/>
</dbReference>
<evidence type="ECO:0000313" key="7">
    <source>
        <dbReference type="Proteomes" id="UP000199226"/>
    </source>
</evidence>
<dbReference type="EMBL" id="FNHH01000001">
    <property type="protein sequence ID" value="SDL69624.1"/>
    <property type="molecule type" value="Genomic_DNA"/>
</dbReference>
<dbReference type="InterPro" id="IPR050087">
    <property type="entry name" value="AON_synthase_class-II"/>
</dbReference>
<protein>
    <submittedName>
        <fullName evidence="6">8-amino-7-oxononanoate synthase</fullName>
    </submittedName>
</protein>
<accession>A0A1G9M657</accession>
<keyword evidence="3" id="KW-0808">Transferase</keyword>
<dbReference type="GO" id="GO:0030170">
    <property type="term" value="F:pyridoxal phosphate binding"/>
    <property type="evidence" value="ECO:0007669"/>
    <property type="project" value="InterPro"/>
</dbReference>
<dbReference type="InterPro" id="IPR015422">
    <property type="entry name" value="PyrdxlP-dep_Trfase_small"/>
</dbReference>
<dbReference type="AlphaFoldDB" id="A0A1G9M657"/>
<evidence type="ECO:0000313" key="6">
    <source>
        <dbReference type="EMBL" id="SDL69624.1"/>
    </source>
</evidence>
<evidence type="ECO:0000259" key="5">
    <source>
        <dbReference type="Pfam" id="PF00155"/>
    </source>
</evidence>
<feature type="domain" description="Aminotransferase class I/classII large" evidence="5">
    <location>
        <begin position="29"/>
        <end position="366"/>
    </location>
</feature>
<dbReference type="InterPro" id="IPR015421">
    <property type="entry name" value="PyrdxlP-dep_Trfase_major"/>
</dbReference>
<evidence type="ECO:0000256" key="1">
    <source>
        <dbReference type="ARBA" id="ARBA00001933"/>
    </source>
</evidence>
<dbReference type="InterPro" id="IPR015424">
    <property type="entry name" value="PyrdxlP-dep_Trfase"/>
</dbReference>
<dbReference type="GO" id="GO:0009102">
    <property type="term" value="P:biotin biosynthetic process"/>
    <property type="evidence" value="ECO:0007669"/>
    <property type="project" value="TreeGrafter"/>
</dbReference>